<evidence type="ECO:0000313" key="1">
    <source>
        <dbReference type="EMBL" id="EME42437.1"/>
    </source>
</evidence>
<dbReference type="InterPro" id="IPR038883">
    <property type="entry name" value="AN11006-like"/>
</dbReference>
<protein>
    <recommendedName>
        <fullName evidence="3">F-box domain-containing protein</fullName>
    </recommendedName>
</protein>
<organism evidence="1 2">
    <name type="scientific">Dothistroma septosporum (strain NZE10 / CBS 128990)</name>
    <name type="common">Red band needle blight fungus</name>
    <name type="synonym">Mycosphaerella pini</name>
    <dbReference type="NCBI Taxonomy" id="675120"/>
    <lineage>
        <taxon>Eukaryota</taxon>
        <taxon>Fungi</taxon>
        <taxon>Dikarya</taxon>
        <taxon>Ascomycota</taxon>
        <taxon>Pezizomycotina</taxon>
        <taxon>Dothideomycetes</taxon>
        <taxon>Dothideomycetidae</taxon>
        <taxon>Mycosphaerellales</taxon>
        <taxon>Mycosphaerellaceae</taxon>
        <taxon>Dothistroma</taxon>
    </lineage>
</organism>
<dbReference type="PANTHER" id="PTHR42085:SF7">
    <property type="entry name" value="F-BOX DOMAIN-CONTAINING PROTEIN"/>
    <property type="match status" value="1"/>
</dbReference>
<proteinExistence type="predicted"/>
<name>N1PJ63_DOTSN</name>
<evidence type="ECO:0008006" key="3">
    <source>
        <dbReference type="Google" id="ProtNLM"/>
    </source>
</evidence>
<dbReference type="OMA" id="DYSKCKR"/>
<reference evidence="2" key="1">
    <citation type="journal article" date="2012" name="PLoS Genet.">
        <title>The genomes of the fungal plant pathogens Cladosporium fulvum and Dothistroma septosporum reveal adaptation to different hosts and lifestyles but also signatures of common ancestry.</title>
        <authorList>
            <person name="de Wit P.J.G.M."/>
            <person name="van der Burgt A."/>
            <person name="Oekmen B."/>
            <person name="Stergiopoulos I."/>
            <person name="Abd-Elsalam K.A."/>
            <person name="Aerts A.L."/>
            <person name="Bahkali A.H."/>
            <person name="Beenen H.G."/>
            <person name="Chettri P."/>
            <person name="Cox M.P."/>
            <person name="Datema E."/>
            <person name="de Vries R.P."/>
            <person name="Dhillon B."/>
            <person name="Ganley A.R."/>
            <person name="Griffiths S.A."/>
            <person name="Guo Y."/>
            <person name="Hamelin R.C."/>
            <person name="Henrissat B."/>
            <person name="Kabir M.S."/>
            <person name="Jashni M.K."/>
            <person name="Kema G."/>
            <person name="Klaubauf S."/>
            <person name="Lapidus A."/>
            <person name="Levasseur A."/>
            <person name="Lindquist E."/>
            <person name="Mehrabi R."/>
            <person name="Ohm R.A."/>
            <person name="Owen T.J."/>
            <person name="Salamov A."/>
            <person name="Schwelm A."/>
            <person name="Schijlen E."/>
            <person name="Sun H."/>
            <person name="van den Burg H.A."/>
            <person name="van Ham R.C.H.J."/>
            <person name="Zhang S."/>
            <person name="Goodwin S.B."/>
            <person name="Grigoriev I.V."/>
            <person name="Collemare J."/>
            <person name="Bradshaw R.E."/>
        </authorList>
    </citation>
    <scope>NUCLEOTIDE SEQUENCE [LARGE SCALE GENOMIC DNA]</scope>
    <source>
        <strain evidence="2">NZE10 / CBS 128990</strain>
    </source>
</reference>
<reference evidence="1 2" key="2">
    <citation type="journal article" date="2012" name="PLoS Pathog.">
        <title>Diverse lifestyles and strategies of plant pathogenesis encoded in the genomes of eighteen Dothideomycetes fungi.</title>
        <authorList>
            <person name="Ohm R.A."/>
            <person name="Feau N."/>
            <person name="Henrissat B."/>
            <person name="Schoch C.L."/>
            <person name="Horwitz B.A."/>
            <person name="Barry K.W."/>
            <person name="Condon B.J."/>
            <person name="Copeland A.C."/>
            <person name="Dhillon B."/>
            <person name="Glaser F."/>
            <person name="Hesse C.N."/>
            <person name="Kosti I."/>
            <person name="LaButti K."/>
            <person name="Lindquist E.A."/>
            <person name="Lucas S."/>
            <person name="Salamov A.A."/>
            <person name="Bradshaw R.E."/>
            <person name="Ciuffetti L."/>
            <person name="Hamelin R.C."/>
            <person name="Kema G.H.J."/>
            <person name="Lawrence C."/>
            <person name="Scott J.A."/>
            <person name="Spatafora J.W."/>
            <person name="Turgeon B.G."/>
            <person name="de Wit P.J.G.M."/>
            <person name="Zhong S."/>
            <person name="Goodwin S.B."/>
            <person name="Grigoriev I.V."/>
        </authorList>
    </citation>
    <scope>NUCLEOTIDE SEQUENCE [LARGE SCALE GENOMIC DNA]</scope>
    <source>
        <strain evidence="2">NZE10 / CBS 128990</strain>
    </source>
</reference>
<dbReference type="PANTHER" id="PTHR42085">
    <property type="entry name" value="F-BOX DOMAIN-CONTAINING PROTEIN"/>
    <property type="match status" value="1"/>
</dbReference>
<dbReference type="HOGENOM" id="CLU_721645_0_0_1"/>
<evidence type="ECO:0000313" key="2">
    <source>
        <dbReference type="Proteomes" id="UP000016933"/>
    </source>
</evidence>
<dbReference type="EMBL" id="KB446541">
    <property type="protein sequence ID" value="EME42437.1"/>
    <property type="molecule type" value="Genomic_DNA"/>
</dbReference>
<dbReference type="AlphaFoldDB" id="N1PJ63"/>
<keyword evidence="2" id="KW-1185">Reference proteome</keyword>
<dbReference type="eggNOG" id="ENOG502TAFF">
    <property type="taxonomic scope" value="Eukaryota"/>
</dbReference>
<sequence length="383" mass="43321">MAKTKTSISIISGLDYSKCKRAELDSFHRQRLHNDVPKGVNKHNLIQILRRQDQEPGRFRFLDLPAEMRNIVYRELLVLPQPDSPRRVSTCQLAIIRTCRQIRSEAHGILYGENKPEICLAAHDYSSRYNVQLRRHFSIPLFSKRSTDRVAYGGFTLFSGTTKSLALEHLPRFHSVIVRIDIGDEIRPGLDSRHAPELLVAVNQLLYCLCTLLAATPQKRALTLKLSAHTDRVSEQALHRALWPITRLGPDSTVHFTGVSKRMQKVLRAACTTSSATPNLIGKLLQAQPRAEMTKREVRKLGARGQALVSTEITAWRQVYRSITSALGLTKVMDEATEQELTENLAKFERMPSGKLADLIDTNIAERIKDLENLRTDLKCSRG</sequence>
<accession>N1PJ63</accession>
<dbReference type="OrthoDB" id="3636244at2759"/>
<dbReference type="Proteomes" id="UP000016933">
    <property type="component" value="Unassembled WGS sequence"/>
</dbReference>
<gene>
    <name evidence="1" type="ORF">DOTSEDRAFT_73308</name>
</gene>